<feature type="region of interest" description="Disordered" evidence="1">
    <location>
        <begin position="23"/>
        <end position="138"/>
    </location>
</feature>
<dbReference type="EMBL" id="MCGQ01000007">
    <property type="protein sequence ID" value="OXY98869.1"/>
    <property type="molecule type" value="Genomic_DNA"/>
</dbReference>
<organism evidence="4 5">
    <name type="scientific">Streptomyces diastatochromogenes</name>
    <dbReference type="NCBI Taxonomy" id="42236"/>
    <lineage>
        <taxon>Bacteria</taxon>
        <taxon>Bacillati</taxon>
        <taxon>Actinomycetota</taxon>
        <taxon>Actinomycetes</taxon>
        <taxon>Kitasatosporales</taxon>
        <taxon>Streptomycetaceae</taxon>
        <taxon>Streptomyces</taxon>
    </lineage>
</organism>
<dbReference type="InterPro" id="IPR025326">
    <property type="entry name" value="DUF4232"/>
</dbReference>
<feature type="chain" id="PRO_5038704921" description="DUF4232 domain-containing protein" evidence="2">
    <location>
        <begin position="22"/>
        <end position="266"/>
    </location>
</feature>
<feature type="domain" description="DUF4232" evidence="3">
    <location>
        <begin position="129"/>
        <end position="257"/>
    </location>
</feature>
<evidence type="ECO:0000256" key="1">
    <source>
        <dbReference type="SAM" id="MobiDB-lite"/>
    </source>
</evidence>
<keyword evidence="5" id="KW-1185">Reference proteome</keyword>
<evidence type="ECO:0000313" key="4">
    <source>
        <dbReference type="EMBL" id="OXY98869.1"/>
    </source>
</evidence>
<reference evidence="4 5" key="1">
    <citation type="submission" date="2016-07" db="EMBL/GenBank/DDBJ databases">
        <title>Draft genome of Streptomyces diastatochromogenes.</title>
        <authorList>
            <person name="Podduturi R."/>
            <person name="Lukassen M.B."/>
            <person name="Clausen N."/>
            <person name="Nielsen J.L."/>
            <person name="Jorgensen N.O."/>
        </authorList>
    </citation>
    <scope>NUCLEOTIDE SEQUENCE [LARGE SCALE GENOMIC DNA]</scope>
    <source>
        <strain evidence="4 5">DSM 40608</strain>
    </source>
</reference>
<keyword evidence="2" id="KW-0732">Signal</keyword>
<accession>A0A233STA5</accession>
<protein>
    <recommendedName>
        <fullName evidence="3">DUF4232 domain-containing protein</fullName>
    </recommendedName>
</protein>
<comment type="caution">
    <text evidence="4">The sequence shown here is derived from an EMBL/GenBank/DDBJ whole genome shotgun (WGS) entry which is preliminary data.</text>
</comment>
<dbReference type="OrthoDB" id="3854042at2"/>
<dbReference type="AlphaFoldDB" id="A0A233STA5"/>
<feature type="compositionally biased region" description="Low complexity" evidence="1">
    <location>
        <begin position="33"/>
        <end position="118"/>
    </location>
</feature>
<dbReference type="Proteomes" id="UP000215483">
    <property type="component" value="Unassembled WGS sequence"/>
</dbReference>
<sequence>MRRTPLLAVTGVALAALALTACGDGTGTKDEGASQSSSTAATAGDKGTATPASDKSAGSGSSSGSSGSAKGSSTSSGSTSSGSTSSGSTSSGSTSSGSGTSGSSGSSGASGSSSGGSSEPWDPKNRVLCNGSNTKVTAQPVSRPLNHMLITVKNTGSKYCDLTYFPVLRFDEMQWVPQADEQTHPQAVTTLAPGESGYAAVLLSAADGSGEGGMTGHKLTVGFQGKTPNSSGGASATPALPAKGVYYDSSLKVTYWQQNQDDIAGW</sequence>
<feature type="signal peptide" evidence="2">
    <location>
        <begin position="1"/>
        <end position="21"/>
    </location>
</feature>
<evidence type="ECO:0000313" key="5">
    <source>
        <dbReference type="Proteomes" id="UP000215483"/>
    </source>
</evidence>
<gene>
    <name evidence="4" type="ORF">BEK98_08100</name>
</gene>
<dbReference type="Pfam" id="PF14016">
    <property type="entry name" value="DUF4232"/>
    <property type="match status" value="1"/>
</dbReference>
<evidence type="ECO:0000259" key="3">
    <source>
        <dbReference type="Pfam" id="PF14016"/>
    </source>
</evidence>
<dbReference type="PROSITE" id="PS51257">
    <property type="entry name" value="PROKAR_LIPOPROTEIN"/>
    <property type="match status" value="1"/>
</dbReference>
<name>A0A233STA5_STRDA</name>
<evidence type="ECO:0000256" key="2">
    <source>
        <dbReference type="SAM" id="SignalP"/>
    </source>
</evidence>
<proteinExistence type="predicted"/>